<dbReference type="InterPro" id="IPR029526">
    <property type="entry name" value="PGBD"/>
</dbReference>
<dbReference type="PANTHER" id="PTHR46599:SF3">
    <property type="entry name" value="PIGGYBAC TRANSPOSABLE ELEMENT-DERIVED PROTEIN 4"/>
    <property type="match status" value="1"/>
</dbReference>
<comment type="caution">
    <text evidence="2">The sequence shown here is derived from an EMBL/GenBank/DDBJ whole genome shotgun (WGS) entry which is preliminary data.</text>
</comment>
<dbReference type="PANTHER" id="PTHR46599">
    <property type="entry name" value="PIGGYBAC TRANSPOSABLE ELEMENT-DERIVED PROTEIN 4"/>
    <property type="match status" value="1"/>
</dbReference>
<proteinExistence type="predicted"/>
<sequence>MLKISLSPVDGGGYTAYFSPEERPIRFDRNIRPIKIKGSEGFAGSIMTLSRFRQIRAAFHPEKKVPNDTDKCYQLRHAITTFNEHAKSTFTVGRDLCFDEGGIATRSRFCPVRQYNSKKPKKFRVDLFICSCSDSYCIFHLDVYQGKNPTEVGIHEDLIGLPTTQKAPMNAMYSLGLHLDTQATPRHMALDNRYMCPELAVLLREKVNVYATGTVKAGCKGWPKLLMSLQKTADRGSYKIAVDKTNNVVVMHWRDSRVVNMVTTLGDTTIRKVKRQLGSKAALFDCPGPMTKYQKTMFGVDKGDQIRVHGGGFANKAHFKKLYKKIYLGLLDCYLLNALIAWNLAAKEPRSSKKTLLRHQFFTVIAEEMMCYEEGAGTSDLVGNIAANLDNQFQ</sequence>
<reference evidence="2" key="1">
    <citation type="submission" date="2020-06" db="EMBL/GenBank/DDBJ databases">
        <authorList>
            <consortium name="Plant Systems Biology data submission"/>
        </authorList>
    </citation>
    <scope>NUCLEOTIDE SEQUENCE</scope>
    <source>
        <strain evidence="2">D6</strain>
    </source>
</reference>
<dbReference type="EMBL" id="CAICTM010003457">
    <property type="protein sequence ID" value="CAB9531359.1"/>
    <property type="molecule type" value="Genomic_DNA"/>
</dbReference>
<keyword evidence="3" id="KW-1185">Reference proteome</keyword>
<gene>
    <name evidence="2" type="ORF">SEMRO_3459_G348250.1</name>
</gene>
<dbReference type="OrthoDB" id="6146839at2759"/>
<organism evidence="2 3">
    <name type="scientific">Seminavis robusta</name>
    <dbReference type="NCBI Taxonomy" id="568900"/>
    <lineage>
        <taxon>Eukaryota</taxon>
        <taxon>Sar</taxon>
        <taxon>Stramenopiles</taxon>
        <taxon>Ochrophyta</taxon>
        <taxon>Bacillariophyta</taxon>
        <taxon>Bacillariophyceae</taxon>
        <taxon>Bacillariophycidae</taxon>
        <taxon>Naviculales</taxon>
        <taxon>Naviculaceae</taxon>
        <taxon>Seminavis</taxon>
    </lineage>
</organism>
<feature type="domain" description="PiggyBac transposable element-derived protein" evidence="1">
    <location>
        <begin position="44"/>
        <end position="338"/>
    </location>
</feature>
<dbReference type="Pfam" id="PF13843">
    <property type="entry name" value="DDE_Tnp_1_7"/>
    <property type="match status" value="1"/>
</dbReference>
<dbReference type="AlphaFoldDB" id="A0A9N8F5K2"/>
<evidence type="ECO:0000313" key="2">
    <source>
        <dbReference type="EMBL" id="CAB9531359.1"/>
    </source>
</evidence>
<dbReference type="Proteomes" id="UP001153069">
    <property type="component" value="Unassembled WGS sequence"/>
</dbReference>
<name>A0A9N8F5K2_9STRA</name>
<accession>A0A9N8F5K2</accession>
<protein>
    <recommendedName>
        <fullName evidence="1">PiggyBac transposable element-derived protein domain-containing protein</fullName>
    </recommendedName>
</protein>
<evidence type="ECO:0000313" key="3">
    <source>
        <dbReference type="Proteomes" id="UP001153069"/>
    </source>
</evidence>
<evidence type="ECO:0000259" key="1">
    <source>
        <dbReference type="Pfam" id="PF13843"/>
    </source>
</evidence>